<dbReference type="FunCoup" id="F6SE56">
    <property type="interactions" value="17"/>
</dbReference>
<dbReference type="PANTHER" id="PTHR24114:SF49">
    <property type="entry name" value="LEUCINE-RICH REPEAT-CONTAINING PROTEIN 74A"/>
    <property type="match status" value="1"/>
</dbReference>
<dbReference type="SUPFAM" id="SSF52047">
    <property type="entry name" value="RNI-like"/>
    <property type="match status" value="1"/>
</dbReference>
<dbReference type="InParanoid" id="F6SE56"/>
<dbReference type="Gene3D" id="3.80.10.10">
    <property type="entry name" value="Ribonuclease Inhibitor"/>
    <property type="match status" value="3"/>
</dbReference>
<dbReference type="PROSITE" id="PS50222">
    <property type="entry name" value="EF_HAND_2"/>
    <property type="match status" value="1"/>
</dbReference>
<dbReference type="HOGENOM" id="CLU_017147_0_1_1"/>
<protein>
    <submittedName>
        <fullName evidence="3">Leucine rich repeat containing 74A</fullName>
    </submittedName>
</protein>
<dbReference type="Pfam" id="PF13516">
    <property type="entry name" value="LRR_6"/>
    <property type="match status" value="7"/>
</dbReference>
<reference evidence="3 4" key="1">
    <citation type="journal article" date="2008" name="Nature">
        <title>Genome analysis of the platypus reveals unique signatures of evolution.</title>
        <authorList>
            <person name="Warren W.C."/>
            <person name="Hillier L.W."/>
            <person name="Marshall Graves J.A."/>
            <person name="Birney E."/>
            <person name="Ponting C.P."/>
            <person name="Grutzner F."/>
            <person name="Belov K."/>
            <person name="Miller W."/>
            <person name="Clarke L."/>
            <person name="Chinwalla A.T."/>
            <person name="Yang S.P."/>
            <person name="Heger A."/>
            <person name="Locke D.P."/>
            <person name="Miethke P."/>
            <person name="Waters P.D."/>
            <person name="Veyrunes F."/>
            <person name="Fulton L."/>
            <person name="Fulton B."/>
            <person name="Graves T."/>
            <person name="Wallis J."/>
            <person name="Puente X.S."/>
            <person name="Lopez-Otin C."/>
            <person name="Ordonez G.R."/>
            <person name="Eichler E.E."/>
            <person name="Chen L."/>
            <person name="Cheng Z."/>
            <person name="Deakin J.E."/>
            <person name="Alsop A."/>
            <person name="Thompson K."/>
            <person name="Kirby P."/>
            <person name="Papenfuss A.T."/>
            <person name="Wakefield M.J."/>
            <person name="Olender T."/>
            <person name="Lancet D."/>
            <person name="Huttley G.A."/>
            <person name="Smit A.F."/>
            <person name="Pask A."/>
            <person name="Temple-Smith P."/>
            <person name="Batzer M.A."/>
            <person name="Walker J.A."/>
            <person name="Konkel M.K."/>
            <person name="Harris R.S."/>
            <person name="Whittington C.M."/>
            <person name="Wong E.S."/>
            <person name="Gemmell N.J."/>
            <person name="Buschiazzo E."/>
            <person name="Vargas Jentzsch I.M."/>
            <person name="Merkel A."/>
            <person name="Schmitz J."/>
            <person name="Zemann A."/>
            <person name="Churakov G."/>
            <person name="Kriegs J.O."/>
            <person name="Brosius J."/>
            <person name="Murchison E.P."/>
            <person name="Sachidanandam R."/>
            <person name="Smith C."/>
            <person name="Hannon G.J."/>
            <person name="Tsend-Ayush E."/>
            <person name="McMillan D."/>
            <person name="Attenborough R."/>
            <person name="Rens W."/>
            <person name="Ferguson-Smith M."/>
            <person name="Lefevre C.M."/>
            <person name="Sharp J.A."/>
            <person name="Nicholas K.R."/>
            <person name="Ray D.A."/>
            <person name="Kube M."/>
            <person name="Reinhardt R."/>
            <person name="Pringle T.H."/>
            <person name="Taylor J."/>
            <person name="Jones R.C."/>
            <person name="Nixon B."/>
            <person name="Dacheux J.L."/>
            <person name="Niwa H."/>
            <person name="Sekita Y."/>
            <person name="Huang X."/>
            <person name="Stark A."/>
            <person name="Kheradpour P."/>
            <person name="Kellis M."/>
            <person name="Flicek P."/>
            <person name="Chen Y."/>
            <person name="Webber C."/>
            <person name="Hardison R."/>
            <person name="Nelson J."/>
            <person name="Hallsworth-Pepin K."/>
            <person name="Delehaunty K."/>
            <person name="Markovic C."/>
            <person name="Minx P."/>
            <person name="Feng Y."/>
            <person name="Kremitzki C."/>
            <person name="Mitreva M."/>
            <person name="Glasscock J."/>
            <person name="Wylie T."/>
            <person name="Wohldmann P."/>
            <person name="Thiru P."/>
            <person name="Nhan M.N."/>
            <person name="Pohl C.S."/>
            <person name="Smith S.M."/>
            <person name="Hou S."/>
            <person name="Nefedov M."/>
            <person name="de Jong P.J."/>
            <person name="Renfree M.B."/>
            <person name="Mardis E.R."/>
            <person name="Wilson R.K."/>
        </authorList>
    </citation>
    <scope>NUCLEOTIDE SEQUENCE [LARGE SCALE GENOMIC DNA]</scope>
    <source>
        <strain evidence="3 4">Glennie</strain>
    </source>
</reference>
<dbReference type="AlphaFoldDB" id="F6SE56"/>
<dbReference type="STRING" id="9258.ENSOANP00000016780"/>
<dbReference type="InterPro" id="IPR052394">
    <property type="entry name" value="LRR-containing"/>
</dbReference>
<dbReference type="Bgee" id="ENSOANG00000042539">
    <property type="expression patterns" value="Expressed in testis"/>
</dbReference>
<dbReference type="PANTHER" id="PTHR24114">
    <property type="entry name" value="LEUCINE RICH REPEAT FAMILY PROTEIN"/>
    <property type="match status" value="1"/>
</dbReference>
<dbReference type="Ensembl" id="ENSOANT00000016783.3">
    <property type="protein sequence ID" value="ENSOANP00000016780.3"/>
    <property type="gene ID" value="ENSOANG00000042539.1"/>
</dbReference>
<feature type="compositionally biased region" description="Basic and acidic residues" evidence="1">
    <location>
        <begin position="7"/>
        <end position="20"/>
    </location>
</feature>
<reference evidence="3" key="2">
    <citation type="submission" date="2025-08" db="UniProtKB">
        <authorList>
            <consortium name="Ensembl"/>
        </authorList>
    </citation>
    <scope>IDENTIFICATION</scope>
    <source>
        <strain evidence="3">Glennie</strain>
    </source>
</reference>
<name>F6SE56_ORNAN</name>
<dbReference type="SMART" id="SM00368">
    <property type="entry name" value="LRR_RI"/>
    <property type="match status" value="8"/>
</dbReference>
<dbReference type="InterPro" id="IPR032675">
    <property type="entry name" value="LRR_dom_sf"/>
</dbReference>
<evidence type="ECO:0000313" key="4">
    <source>
        <dbReference type="Proteomes" id="UP000002279"/>
    </source>
</evidence>
<reference evidence="3" key="3">
    <citation type="submission" date="2025-09" db="UniProtKB">
        <authorList>
            <consortium name="Ensembl"/>
        </authorList>
    </citation>
    <scope>IDENTIFICATION</scope>
    <source>
        <strain evidence="3">Glennie</strain>
    </source>
</reference>
<proteinExistence type="predicted"/>
<evidence type="ECO:0000259" key="2">
    <source>
        <dbReference type="PROSITE" id="PS50222"/>
    </source>
</evidence>
<keyword evidence="4" id="KW-1185">Reference proteome</keyword>
<dbReference type="OMA" id="PINRYQV"/>
<organism evidence="3 4">
    <name type="scientific">Ornithorhynchus anatinus</name>
    <name type="common">Duckbill platypus</name>
    <dbReference type="NCBI Taxonomy" id="9258"/>
    <lineage>
        <taxon>Eukaryota</taxon>
        <taxon>Metazoa</taxon>
        <taxon>Chordata</taxon>
        <taxon>Craniata</taxon>
        <taxon>Vertebrata</taxon>
        <taxon>Euteleostomi</taxon>
        <taxon>Mammalia</taxon>
        <taxon>Monotremata</taxon>
        <taxon>Ornithorhynchidae</taxon>
        <taxon>Ornithorhynchus</taxon>
    </lineage>
</organism>
<dbReference type="GO" id="GO:0005509">
    <property type="term" value="F:calcium ion binding"/>
    <property type="evidence" value="ECO:0007669"/>
    <property type="project" value="InterPro"/>
</dbReference>
<dbReference type="GeneTree" id="ENSGT00940000154297"/>
<dbReference type="eggNOG" id="KOG4308">
    <property type="taxonomic scope" value="Eukaryota"/>
</dbReference>
<dbReference type="InterPro" id="IPR002048">
    <property type="entry name" value="EF_hand_dom"/>
</dbReference>
<sequence>MDDNEVSDLKVEDEGEKVSPESESEESLFYDNDTNLLEKEKAEDSETDLEIVESERLFTTGQAELYLEACKVVGVIPVSYFLRNMEEAYMNLNHHGLGPKGTKAIAIALVSNTTVTHLELEDNWIMAEGTMSLVQMLRENCYIQELNISNNHLDTEGAKIITGLLLENLSSVWSLQLSGNNFREESAQYFSEALMVNYRTKELDLSHNEFSEKGGEFLGHMLAYNEGLTVLNLSWNHLRKKGATAVSTGLRVNVTLKTLDLSWNGLGNEGALALGEALKVNTTLVYLDISSNHIYNDGAGKLSKGLESNGTLKILKLSFNPLTVEGAMALITSLKKNPKSRMEELNISNVMVNEGFLRLLGGVCHIHPQLHVVHGDVGGQISKKPNLQPDPMVLIKNYLDEHKLKLWDFFKDMDKKGNMKIPVTDFQKALTQSLTGSEATIAANLRRGETLAESTDPAQQDAKGKAGAVGR</sequence>
<accession>F6SE56</accession>
<dbReference type="Proteomes" id="UP000002279">
    <property type="component" value="Chromosome 1"/>
</dbReference>
<evidence type="ECO:0000313" key="3">
    <source>
        <dbReference type="Ensembl" id="ENSOANP00000016780.3"/>
    </source>
</evidence>
<gene>
    <name evidence="3" type="primary">LRRC74A</name>
</gene>
<feature type="region of interest" description="Disordered" evidence="1">
    <location>
        <begin position="1"/>
        <end position="33"/>
    </location>
</feature>
<evidence type="ECO:0000256" key="1">
    <source>
        <dbReference type="SAM" id="MobiDB-lite"/>
    </source>
</evidence>
<dbReference type="InterPro" id="IPR001611">
    <property type="entry name" value="Leu-rich_rpt"/>
</dbReference>
<feature type="region of interest" description="Disordered" evidence="1">
    <location>
        <begin position="447"/>
        <end position="471"/>
    </location>
</feature>
<feature type="domain" description="EF-hand" evidence="2">
    <location>
        <begin position="401"/>
        <end position="436"/>
    </location>
</feature>